<dbReference type="EMBL" id="ML738366">
    <property type="protein sequence ID" value="KAE8309458.1"/>
    <property type="molecule type" value="Genomic_DNA"/>
</dbReference>
<gene>
    <name evidence="1" type="ORF">BDV41DRAFT_547653</name>
</gene>
<name>A0A5N6VMR0_9EURO</name>
<accession>A0A5N6VMR0</accession>
<organism evidence="1 2">
    <name type="scientific">Aspergillus transmontanensis</name>
    <dbReference type="NCBI Taxonomy" id="1034304"/>
    <lineage>
        <taxon>Eukaryota</taxon>
        <taxon>Fungi</taxon>
        <taxon>Dikarya</taxon>
        <taxon>Ascomycota</taxon>
        <taxon>Pezizomycotina</taxon>
        <taxon>Eurotiomycetes</taxon>
        <taxon>Eurotiomycetidae</taxon>
        <taxon>Eurotiales</taxon>
        <taxon>Aspergillaceae</taxon>
        <taxon>Aspergillus</taxon>
        <taxon>Aspergillus subgen. Circumdati</taxon>
    </lineage>
</organism>
<sequence>MASTRNSMPRRAHTKSRNGCVQCKQRHIKVVCHRIILPILKPHRPHCLLCSISLASQPSSS</sequence>
<proteinExistence type="predicted"/>
<protein>
    <submittedName>
        <fullName evidence="1">Uncharacterized protein</fullName>
    </submittedName>
</protein>
<evidence type="ECO:0000313" key="2">
    <source>
        <dbReference type="Proteomes" id="UP000325433"/>
    </source>
</evidence>
<dbReference type="Proteomes" id="UP000325433">
    <property type="component" value="Unassembled WGS sequence"/>
</dbReference>
<evidence type="ECO:0000313" key="1">
    <source>
        <dbReference type="EMBL" id="KAE8309458.1"/>
    </source>
</evidence>
<reference evidence="2" key="1">
    <citation type="submission" date="2019-04" db="EMBL/GenBank/DDBJ databases">
        <title>Friends and foes A comparative genomics studyof 23 Aspergillus species from section Flavi.</title>
        <authorList>
            <consortium name="DOE Joint Genome Institute"/>
            <person name="Kjaerbolling I."/>
            <person name="Vesth T."/>
            <person name="Frisvad J.C."/>
            <person name="Nybo J.L."/>
            <person name="Theobald S."/>
            <person name="Kildgaard S."/>
            <person name="Isbrandt T."/>
            <person name="Kuo A."/>
            <person name="Sato A."/>
            <person name="Lyhne E.K."/>
            <person name="Kogle M.E."/>
            <person name="Wiebenga A."/>
            <person name="Kun R.S."/>
            <person name="Lubbers R.J."/>
            <person name="Makela M.R."/>
            <person name="Barry K."/>
            <person name="Chovatia M."/>
            <person name="Clum A."/>
            <person name="Daum C."/>
            <person name="Haridas S."/>
            <person name="He G."/>
            <person name="LaButti K."/>
            <person name="Lipzen A."/>
            <person name="Mondo S."/>
            <person name="Riley R."/>
            <person name="Salamov A."/>
            <person name="Simmons B.A."/>
            <person name="Magnuson J.K."/>
            <person name="Henrissat B."/>
            <person name="Mortensen U.H."/>
            <person name="Larsen T.O."/>
            <person name="Devries R.P."/>
            <person name="Grigoriev I.V."/>
            <person name="Machida M."/>
            <person name="Baker S.E."/>
            <person name="Andersen M.R."/>
        </authorList>
    </citation>
    <scope>NUCLEOTIDE SEQUENCE [LARGE SCALE GENOMIC DNA]</scope>
    <source>
        <strain evidence="2">CBS 130015</strain>
    </source>
</reference>
<dbReference type="AlphaFoldDB" id="A0A5N6VMR0"/>
<keyword evidence="2" id="KW-1185">Reference proteome</keyword>